<dbReference type="InParanoid" id="A0A067MH85"/>
<dbReference type="PANTHER" id="PTHR21310">
    <property type="entry name" value="AMINOGLYCOSIDE PHOSPHOTRANSFERASE-RELATED-RELATED"/>
    <property type="match status" value="1"/>
</dbReference>
<keyword evidence="2" id="KW-0472">Membrane</keyword>
<dbReference type="STRING" id="930990.A0A067MH85"/>
<organism evidence="4 5">
    <name type="scientific">Botryobasidium botryosum (strain FD-172 SS1)</name>
    <dbReference type="NCBI Taxonomy" id="930990"/>
    <lineage>
        <taxon>Eukaryota</taxon>
        <taxon>Fungi</taxon>
        <taxon>Dikarya</taxon>
        <taxon>Basidiomycota</taxon>
        <taxon>Agaricomycotina</taxon>
        <taxon>Agaricomycetes</taxon>
        <taxon>Cantharellales</taxon>
        <taxon>Botryobasidiaceae</taxon>
        <taxon>Botryobasidium</taxon>
    </lineage>
</organism>
<evidence type="ECO:0000256" key="2">
    <source>
        <dbReference type="SAM" id="Phobius"/>
    </source>
</evidence>
<dbReference type="HOGENOM" id="CLU_443414_0_0_1"/>
<dbReference type="InterPro" id="IPR051678">
    <property type="entry name" value="AGP_Transferase"/>
</dbReference>
<name>A0A067MH85_BOTB1</name>
<protein>
    <recommendedName>
        <fullName evidence="3">Aminoglycoside phosphotransferase domain-containing protein</fullName>
    </recommendedName>
</protein>
<keyword evidence="2" id="KW-1133">Transmembrane helix</keyword>
<evidence type="ECO:0000313" key="4">
    <source>
        <dbReference type="EMBL" id="KDQ10906.1"/>
    </source>
</evidence>
<dbReference type="PANTHER" id="PTHR21310:SF58">
    <property type="entry name" value="AMINOGLYCOSIDE PHOSPHOTRANSFERASE DOMAIN-CONTAINING PROTEIN"/>
    <property type="match status" value="1"/>
</dbReference>
<dbReference type="Proteomes" id="UP000027195">
    <property type="component" value="Unassembled WGS sequence"/>
</dbReference>
<keyword evidence="5" id="KW-1185">Reference proteome</keyword>
<feature type="transmembrane region" description="Helical" evidence="2">
    <location>
        <begin position="146"/>
        <end position="163"/>
    </location>
</feature>
<dbReference type="SUPFAM" id="SSF56112">
    <property type="entry name" value="Protein kinase-like (PK-like)"/>
    <property type="match status" value="1"/>
</dbReference>
<reference evidence="5" key="1">
    <citation type="journal article" date="2014" name="Proc. Natl. Acad. Sci. U.S.A.">
        <title>Extensive sampling of basidiomycete genomes demonstrates inadequacy of the white-rot/brown-rot paradigm for wood decay fungi.</title>
        <authorList>
            <person name="Riley R."/>
            <person name="Salamov A.A."/>
            <person name="Brown D.W."/>
            <person name="Nagy L.G."/>
            <person name="Floudas D."/>
            <person name="Held B.W."/>
            <person name="Levasseur A."/>
            <person name="Lombard V."/>
            <person name="Morin E."/>
            <person name="Otillar R."/>
            <person name="Lindquist E.A."/>
            <person name="Sun H."/>
            <person name="LaButti K.M."/>
            <person name="Schmutz J."/>
            <person name="Jabbour D."/>
            <person name="Luo H."/>
            <person name="Baker S.E."/>
            <person name="Pisabarro A.G."/>
            <person name="Walton J.D."/>
            <person name="Blanchette R.A."/>
            <person name="Henrissat B."/>
            <person name="Martin F."/>
            <person name="Cullen D."/>
            <person name="Hibbett D.S."/>
            <person name="Grigoriev I.V."/>
        </authorList>
    </citation>
    <scope>NUCLEOTIDE SEQUENCE [LARGE SCALE GENOMIC DNA]</scope>
    <source>
        <strain evidence="5">FD-172 SS1</strain>
    </source>
</reference>
<feature type="transmembrane region" description="Helical" evidence="2">
    <location>
        <begin position="170"/>
        <end position="189"/>
    </location>
</feature>
<feature type="transmembrane region" description="Helical" evidence="2">
    <location>
        <begin position="104"/>
        <end position="126"/>
    </location>
</feature>
<keyword evidence="2" id="KW-0812">Transmembrane</keyword>
<dbReference type="AlphaFoldDB" id="A0A067MH85"/>
<feature type="domain" description="Aminoglycoside phosphotransferase" evidence="3">
    <location>
        <begin position="406"/>
        <end position="587"/>
    </location>
</feature>
<dbReference type="Pfam" id="PF01636">
    <property type="entry name" value="APH"/>
    <property type="match status" value="1"/>
</dbReference>
<evidence type="ECO:0000259" key="3">
    <source>
        <dbReference type="Pfam" id="PF01636"/>
    </source>
</evidence>
<feature type="transmembrane region" description="Helical" evidence="2">
    <location>
        <begin position="9"/>
        <end position="27"/>
    </location>
</feature>
<gene>
    <name evidence="4" type="ORF">BOTBODRAFT_35848</name>
</gene>
<feature type="compositionally biased region" description="Low complexity" evidence="1">
    <location>
        <begin position="311"/>
        <end position="322"/>
    </location>
</feature>
<dbReference type="CDD" id="cd05120">
    <property type="entry name" value="APH_ChoK_like"/>
    <property type="match status" value="1"/>
</dbReference>
<dbReference type="EMBL" id="KL198063">
    <property type="protein sequence ID" value="KDQ10906.1"/>
    <property type="molecule type" value="Genomic_DNA"/>
</dbReference>
<evidence type="ECO:0000313" key="5">
    <source>
        <dbReference type="Proteomes" id="UP000027195"/>
    </source>
</evidence>
<evidence type="ECO:0000256" key="1">
    <source>
        <dbReference type="SAM" id="MobiDB-lite"/>
    </source>
</evidence>
<dbReference type="InterPro" id="IPR011009">
    <property type="entry name" value="Kinase-like_dom_sf"/>
</dbReference>
<sequence>MGLSSRQGAYFWAAAVLDLGLCLLWQHCWCSKNAAPRSVSAPETPTKPRHLEIYRLKQLVFVALYKYSICSVMLGHGICEYVWEMSGGLSLHLCFGAEQKILQCVCFAALSNVAISTLTLPLSLFWNRVSMSNLVAAAIELTVESLLYFIIGAPLLSGFPHAFTRTHSCLAPWSAVSLMTLVVTCAYAMQHAPSRFKKPCGRRHIPPIIQTQSDPTDGKAAKTSGLLPSNTLEQVIPPHPPPISPLFFALLRIGISTRHSIAAALLFGLTVVPLKMVLLPRLPIEHRSVHECLPAQLASSSGHQRSCHELPSSSNRRSPAAATQTRSQGVQTLIDLYGELEKEPLPSRAGRRRKINAIAAKPPPPPTPLELEISQGEVIYSGGFRRVVRLQSGRVVKCGGFHRPGEISAMNFVAQNTTIPIPGSIELIRESRKTYLLMDNVDGRPLKEVWGAMSDEEKATILAELKGYVDQLRAFEGSYIGSLDNEPCWDGRLVNNPCGPFDTERQFNDHIVANLKDAVPQEYRAFLRRMLKDGHKVVFTHGDLHPGNILVKDGRIVAILDWEMSGWYPEYWEYCKIMWNEDFDSDWGNRVHEFLTPYDYEYALDRVLLGNSPGWW</sequence>
<accession>A0A067MH85</accession>
<proteinExistence type="predicted"/>
<dbReference type="InterPro" id="IPR002575">
    <property type="entry name" value="Aminoglycoside_PTrfase"/>
</dbReference>
<dbReference type="OrthoDB" id="5404599at2759"/>
<dbReference type="Gene3D" id="3.90.1200.10">
    <property type="match status" value="1"/>
</dbReference>
<feature type="region of interest" description="Disordered" evidence="1">
    <location>
        <begin position="300"/>
        <end position="327"/>
    </location>
</feature>